<organism evidence="1">
    <name type="scientific">marine sediment metagenome</name>
    <dbReference type="NCBI Taxonomy" id="412755"/>
    <lineage>
        <taxon>unclassified sequences</taxon>
        <taxon>metagenomes</taxon>
        <taxon>ecological metagenomes</taxon>
    </lineage>
</organism>
<dbReference type="AlphaFoldDB" id="X1TPU1"/>
<accession>X1TPU1</accession>
<comment type="caution">
    <text evidence="1">The sequence shown here is derived from an EMBL/GenBank/DDBJ whole genome shotgun (WGS) entry which is preliminary data.</text>
</comment>
<evidence type="ECO:0000313" key="1">
    <source>
        <dbReference type="EMBL" id="GAI89575.1"/>
    </source>
</evidence>
<name>X1TPU1_9ZZZZ</name>
<gene>
    <name evidence="1" type="ORF">S12H4_39972</name>
</gene>
<reference evidence="1" key="1">
    <citation type="journal article" date="2014" name="Front. Microbiol.">
        <title>High frequency of phylogenetically diverse reductive dehalogenase-homologous genes in deep subseafloor sedimentary metagenomes.</title>
        <authorList>
            <person name="Kawai M."/>
            <person name="Futagami T."/>
            <person name="Toyoda A."/>
            <person name="Takaki Y."/>
            <person name="Nishi S."/>
            <person name="Hori S."/>
            <person name="Arai W."/>
            <person name="Tsubouchi T."/>
            <person name="Morono Y."/>
            <person name="Uchiyama I."/>
            <person name="Ito T."/>
            <person name="Fujiyama A."/>
            <person name="Inagaki F."/>
            <person name="Takami H."/>
        </authorList>
    </citation>
    <scope>NUCLEOTIDE SEQUENCE</scope>
    <source>
        <strain evidence="1">Expedition CK06-06</strain>
    </source>
</reference>
<dbReference type="EMBL" id="BARW01024218">
    <property type="protein sequence ID" value="GAI89575.1"/>
    <property type="molecule type" value="Genomic_DNA"/>
</dbReference>
<proteinExistence type="predicted"/>
<protein>
    <submittedName>
        <fullName evidence="1">Uncharacterized protein</fullName>
    </submittedName>
</protein>
<sequence length="42" mass="4597">MIPSSWACTQKGIKNCINTQKLELKTLRTSLEGLSTDVGPPH</sequence>